<protein>
    <submittedName>
        <fullName evidence="1">Uncharacterized protein</fullName>
    </submittedName>
</protein>
<accession>A0AAD9ZDJ5</accession>
<dbReference type="EMBL" id="JASNWA010000004">
    <property type="protein sequence ID" value="KAK3176376.1"/>
    <property type="molecule type" value="Genomic_DNA"/>
</dbReference>
<sequence>MVARSKTVRVMDTNTYPENINPRLDELKLDKIARSKLEPYASQFEKLPITPSRSGFAVFVKIDNETNASEPRYKVVVKKEADAGAGYRHWFCWAWLALTEACENAEGDEERFRLLWKAKLYRYGLIPDFGELWIGPVPEELRKDLVDGLKEEW</sequence>
<organism evidence="1 2">
    <name type="scientific">Lepraria neglecta</name>
    <dbReference type="NCBI Taxonomy" id="209136"/>
    <lineage>
        <taxon>Eukaryota</taxon>
        <taxon>Fungi</taxon>
        <taxon>Dikarya</taxon>
        <taxon>Ascomycota</taxon>
        <taxon>Pezizomycotina</taxon>
        <taxon>Lecanoromycetes</taxon>
        <taxon>OSLEUM clade</taxon>
        <taxon>Lecanoromycetidae</taxon>
        <taxon>Lecanorales</taxon>
        <taxon>Lecanorineae</taxon>
        <taxon>Stereocaulaceae</taxon>
        <taxon>Lepraria</taxon>
    </lineage>
</organism>
<dbReference type="AlphaFoldDB" id="A0AAD9ZDJ5"/>
<evidence type="ECO:0000313" key="1">
    <source>
        <dbReference type="EMBL" id="KAK3176376.1"/>
    </source>
</evidence>
<name>A0AAD9ZDJ5_9LECA</name>
<proteinExistence type="predicted"/>
<evidence type="ECO:0000313" key="2">
    <source>
        <dbReference type="Proteomes" id="UP001276659"/>
    </source>
</evidence>
<keyword evidence="2" id="KW-1185">Reference proteome</keyword>
<comment type="caution">
    <text evidence="1">The sequence shown here is derived from an EMBL/GenBank/DDBJ whole genome shotgun (WGS) entry which is preliminary data.</text>
</comment>
<gene>
    <name evidence="1" type="ORF">OEA41_007699</name>
</gene>
<dbReference type="Proteomes" id="UP001276659">
    <property type="component" value="Unassembled WGS sequence"/>
</dbReference>
<reference evidence="1" key="1">
    <citation type="submission" date="2022-11" db="EMBL/GenBank/DDBJ databases">
        <title>Chromosomal genome sequence assembly and mating type (MAT) locus characterization of the leprose asexual lichenized fungus Lepraria neglecta (Nyl.) Erichsen.</title>
        <authorList>
            <person name="Allen J.L."/>
            <person name="Pfeffer B."/>
        </authorList>
    </citation>
    <scope>NUCLEOTIDE SEQUENCE</scope>
    <source>
        <strain evidence="1">Allen 5258</strain>
    </source>
</reference>